<dbReference type="Gene3D" id="3.20.20.100">
    <property type="entry name" value="NADP-dependent oxidoreductase domain"/>
    <property type="match status" value="1"/>
</dbReference>
<keyword evidence="1" id="KW-0521">NADP</keyword>
<dbReference type="Pfam" id="PF00248">
    <property type="entry name" value="Aldo_ket_red"/>
    <property type="match status" value="1"/>
</dbReference>
<evidence type="ECO:0000256" key="1">
    <source>
        <dbReference type="ARBA" id="ARBA00022857"/>
    </source>
</evidence>
<sequence length="383" mass="42591">MSALYGPAPEPPTRLGYYRKLAPRAAIHVSPFCLGGMSIGDKWSEHGMGSMDKTSSFRLLDAFFDAGGNFIDTANLYQDGSSEEFIGEWQEQRGIRDQLIIATKYTNNPRRGDPTLAQKVNWVGNNVKSMKLSVELSLKRLRTDYIDILYVHFWDQETDVEEMMDGLHTLVLSGKVLYLGVSDFPAWLVVKANAYARANGKTPFVVFQASYSVLERDIEREILPMCHHEGLALAVFSVLAKGHIRTDAEEERRRTTGEGGRTMLGMPWERNPEERAVCQVLERIAQEVGVGDNIGAVAIAYVMHKAPFVFPILGGRKVEHLMSNIEALNVKLTPEHIMAIEAAKPFDRGFPANIIGAHRSIPFLIASQAKIELPPVVTPVVPS</sequence>
<dbReference type="InterPro" id="IPR023210">
    <property type="entry name" value="NADP_OxRdtase_dom"/>
</dbReference>
<accession>A0AAD7X5Z0</accession>
<evidence type="ECO:0000313" key="5">
    <source>
        <dbReference type="Proteomes" id="UP001215151"/>
    </source>
</evidence>
<gene>
    <name evidence="4" type="ORF">ONZ51_g9084</name>
</gene>
<dbReference type="PANTHER" id="PTHR43364">
    <property type="entry name" value="NADH-SPECIFIC METHYLGLYOXAL REDUCTASE-RELATED"/>
    <property type="match status" value="1"/>
</dbReference>
<dbReference type="EMBL" id="JAPEVG010000296">
    <property type="protein sequence ID" value="KAJ8469315.1"/>
    <property type="molecule type" value="Genomic_DNA"/>
</dbReference>
<comment type="similarity">
    <text evidence="2">Belongs to the aldo/keto reductase family. Aldo/keto reductase 2 subfamily.</text>
</comment>
<dbReference type="InterPro" id="IPR050523">
    <property type="entry name" value="AKR_Detox_Biosynth"/>
</dbReference>
<dbReference type="SUPFAM" id="SSF51430">
    <property type="entry name" value="NAD(P)-linked oxidoreductase"/>
    <property type="match status" value="1"/>
</dbReference>
<organism evidence="4 5">
    <name type="scientific">Trametes cubensis</name>
    <dbReference type="NCBI Taxonomy" id="1111947"/>
    <lineage>
        <taxon>Eukaryota</taxon>
        <taxon>Fungi</taxon>
        <taxon>Dikarya</taxon>
        <taxon>Basidiomycota</taxon>
        <taxon>Agaricomycotina</taxon>
        <taxon>Agaricomycetes</taxon>
        <taxon>Polyporales</taxon>
        <taxon>Polyporaceae</taxon>
        <taxon>Trametes</taxon>
    </lineage>
</organism>
<comment type="caution">
    <text evidence="4">The sequence shown here is derived from an EMBL/GenBank/DDBJ whole genome shotgun (WGS) entry which is preliminary data.</text>
</comment>
<dbReference type="AlphaFoldDB" id="A0AAD7X5Z0"/>
<feature type="domain" description="NADP-dependent oxidoreductase" evidence="3">
    <location>
        <begin position="33"/>
        <end position="343"/>
    </location>
</feature>
<dbReference type="InterPro" id="IPR036812">
    <property type="entry name" value="NAD(P)_OxRdtase_dom_sf"/>
</dbReference>
<evidence type="ECO:0000313" key="4">
    <source>
        <dbReference type="EMBL" id="KAJ8469315.1"/>
    </source>
</evidence>
<evidence type="ECO:0000256" key="2">
    <source>
        <dbReference type="ARBA" id="ARBA00038157"/>
    </source>
</evidence>
<protein>
    <recommendedName>
        <fullName evidence="3">NADP-dependent oxidoreductase domain-containing protein</fullName>
    </recommendedName>
</protein>
<dbReference type="Proteomes" id="UP001215151">
    <property type="component" value="Unassembled WGS sequence"/>
</dbReference>
<keyword evidence="5" id="KW-1185">Reference proteome</keyword>
<reference evidence="4" key="1">
    <citation type="submission" date="2022-11" db="EMBL/GenBank/DDBJ databases">
        <title>Genome Sequence of Cubamyces cubensis.</title>
        <authorList>
            <person name="Buettner E."/>
        </authorList>
    </citation>
    <scope>NUCLEOTIDE SEQUENCE</scope>
    <source>
        <strain evidence="4">MPL-01</strain>
    </source>
</reference>
<name>A0AAD7X5Z0_9APHY</name>
<evidence type="ECO:0000259" key="3">
    <source>
        <dbReference type="Pfam" id="PF00248"/>
    </source>
</evidence>
<dbReference type="PANTHER" id="PTHR43364:SF7">
    <property type="entry name" value="NADP-DEPENDENT OXIDOREDUCTASE DOMAIN-CONTAINING PROTEIN-RELATED"/>
    <property type="match status" value="1"/>
</dbReference>
<proteinExistence type="inferred from homology"/>